<keyword evidence="2" id="KW-0812">Transmembrane</keyword>
<dbReference type="SUPFAM" id="SSF54106">
    <property type="entry name" value="LysM domain"/>
    <property type="match status" value="1"/>
</dbReference>
<dbReference type="InterPro" id="IPR018392">
    <property type="entry name" value="LysM"/>
</dbReference>
<organism evidence="4 5">
    <name type="scientific">Arthrobacter oryzae</name>
    <dbReference type="NCBI Taxonomy" id="409290"/>
    <lineage>
        <taxon>Bacteria</taxon>
        <taxon>Bacillati</taxon>
        <taxon>Actinomycetota</taxon>
        <taxon>Actinomycetes</taxon>
        <taxon>Micrococcales</taxon>
        <taxon>Micrococcaceae</taxon>
        <taxon>Arthrobacter</taxon>
    </lineage>
</organism>
<dbReference type="EMBL" id="RBIR01000004">
    <property type="protein sequence ID" value="RKR19687.1"/>
    <property type="molecule type" value="Genomic_DNA"/>
</dbReference>
<keyword evidence="2" id="KW-1133">Transmembrane helix</keyword>
<name>A0A495EUB8_9MICC</name>
<dbReference type="CDD" id="cd00118">
    <property type="entry name" value="LysM"/>
    <property type="match status" value="1"/>
</dbReference>
<feature type="region of interest" description="Disordered" evidence="1">
    <location>
        <begin position="59"/>
        <end position="82"/>
    </location>
</feature>
<reference evidence="4 5" key="1">
    <citation type="submission" date="2018-10" db="EMBL/GenBank/DDBJ databases">
        <title>Genomic Encyclopedia of Type Strains, Phase IV (KMG-IV): sequencing the most valuable type-strain genomes for metagenomic binning, comparative biology and taxonomic classification.</title>
        <authorList>
            <person name="Goeker M."/>
        </authorList>
    </citation>
    <scope>NUCLEOTIDE SEQUENCE [LARGE SCALE GENOMIC DNA]</scope>
    <source>
        <strain evidence="4 5">DSM 25586</strain>
    </source>
</reference>
<dbReference type="AlphaFoldDB" id="A0A495EUB8"/>
<keyword evidence="2" id="KW-0472">Membrane</keyword>
<evidence type="ECO:0000256" key="2">
    <source>
        <dbReference type="SAM" id="Phobius"/>
    </source>
</evidence>
<dbReference type="Pfam" id="PF01476">
    <property type="entry name" value="LysM"/>
    <property type="match status" value="1"/>
</dbReference>
<evidence type="ECO:0000256" key="1">
    <source>
        <dbReference type="SAM" id="MobiDB-lite"/>
    </source>
</evidence>
<dbReference type="SMART" id="SM00257">
    <property type="entry name" value="LysM"/>
    <property type="match status" value="1"/>
</dbReference>
<protein>
    <submittedName>
        <fullName evidence="4">LysM domain-containing protein</fullName>
    </submittedName>
</protein>
<gene>
    <name evidence="4" type="ORF">C8D78_2439</name>
</gene>
<dbReference type="Gene3D" id="3.10.350.10">
    <property type="entry name" value="LysM domain"/>
    <property type="match status" value="1"/>
</dbReference>
<comment type="caution">
    <text evidence="4">The sequence shown here is derived from an EMBL/GenBank/DDBJ whole genome shotgun (WGS) entry which is preliminary data.</text>
</comment>
<dbReference type="InterPro" id="IPR036779">
    <property type="entry name" value="LysM_dom_sf"/>
</dbReference>
<sequence>MSAASAVHGTFVRSVKDHRGSAGPRRAAYQDGFAQHDGAAGRGGSGYGNVYPINAGRRESVSTSAPSTLPAMGSVGRQGKAGLEKQPPLRLTRRGRFVFFGVPLILLAAFLLSLSGFLNAPAKAADSADQLSVTPTVSVTVQPGESLWAIAGSVAPGRDPRDVVADIVQLNNLDAARVMPGQQLFVPAK</sequence>
<dbReference type="PROSITE" id="PS51782">
    <property type="entry name" value="LYSM"/>
    <property type="match status" value="1"/>
</dbReference>
<dbReference type="Proteomes" id="UP000276055">
    <property type="component" value="Unassembled WGS sequence"/>
</dbReference>
<evidence type="ECO:0000259" key="3">
    <source>
        <dbReference type="PROSITE" id="PS51782"/>
    </source>
</evidence>
<evidence type="ECO:0000313" key="5">
    <source>
        <dbReference type="Proteomes" id="UP000276055"/>
    </source>
</evidence>
<feature type="domain" description="LysM" evidence="3">
    <location>
        <begin position="137"/>
        <end position="186"/>
    </location>
</feature>
<accession>A0A495EUB8</accession>
<feature type="region of interest" description="Disordered" evidence="1">
    <location>
        <begin position="1"/>
        <end position="26"/>
    </location>
</feature>
<evidence type="ECO:0000313" key="4">
    <source>
        <dbReference type="EMBL" id="RKR19687.1"/>
    </source>
</evidence>
<feature type="transmembrane region" description="Helical" evidence="2">
    <location>
        <begin position="97"/>
        <end position="118"/>
    </location>
</feature>
<proteinExistence type="predicted"/>